<comment type="similarity">
    <text evidence="1">Belongs to the flavoredoxin family.</text>
</comment>
<dbReference type="Pfam" id="PF01613">
    <property type="entry name" value="Flavin_Reduct"/>
    <property type="match status" value="1"/>
</dbReference>
<dbReference type="InterPro" id="IPR012349">
    <property type="entry name" value="Split_barrel_FMN-bd"/>
</dbReference>
<dbReference type="Proteomes" id="UP000001556">
    <property type="component" value="Chromosome"/>
</dbReference>
<dbReference type="InterPro" id="IPR002563">
    <property type="entry name" value="Flavin_Rdtase-like_dom"/>
</dbReference>
<dbReference type="PANTHER" id="PTHR43567">
    <property type="entry name" value="FLAVOREDOXIN-RELATED-RELATED"/>
    <property type="match status" value="1"/>
</dbReference>
<dbReference type="EMBL" id="CP000612">
    <property type="protein sequence ID" value="ABO51040.1"/>
    <property type="molecule type" value="Genomic_DNA"/>
</dbReference>
<reference evidence="3 4" key="1">
    <citation type="submission" date="2007-03" db="EMBL/GenBank/DDBJ databases">
        <title>Complete sequence of Desulfotomaculum reducens MI-1.</title>
        <authorList>
            <consortium name="US DOE Joint Genome Institute"/>
            <person name="Copeland A."/>
            <person name="Lucas S."/>
            <person name="Lapidus A."/>
            <person name="Barry K."/>
            <person name="Detter J.C."/>
            <person name="Glavina del Rio T."/>
            <person name="Hammon N."/>
            <person name="Israni S."/>
            <person name="Dalin E."/>
            <person name="Tice H."/>
            <person name="Pitluck S."/>
            <person name="Sims D."/>
            <person name="Brettin T."/>
            <person name="Bruce D."/>
            <person name="Han C."/>
            <person name="Tapia R."/>
            <person name="Schmutz J."/>
            <person name="Larimer F."/>
            <person name="Land M."/>
            <person name="Hauser L."/>
            <person name="Kyrpides N."/>
            <person name="Kim E."/>
            <person name="Tebo B.M."/>
            <person name="Richardson P."/>
        </authorList>
    </citation>
    <scope>NUCLEOTIDE SEQUENCE [LARGE SCALE GENOMIC DNA]</scope>
    <source>
        <strain evidence="3 4">MI-1</strain>
    </source>
</reference>
<sequence length="169" mass="19363">MKEDVKFNDHLRELLEQLPKGAFLTVKDDQDRVNTMTIGWGTLGFMWQKPVFMVMVRPSRYTYQLIENAKDFTVSIPLNKDLKKALAACGTKSGRDIDKFKECNLTPEQGKVVNSPIIGECDLHYECKLVYQQVMEPALVDPSIKKLAYAKGDYHVMYYGEIVASYVKE</sequence>
<dbReference type="SUPFAM" id="SSF50475">
    <property type="entry name" value="FMN-binding split barrel"/>
    <property type="match status" value="1"/>
</dbReference>
<feature type="domain" description="Flavin reductase like" evidence="2">
    <location>
        <begin position="23"/>
        <end position="168"/>
    </location>
</feature>
<dbReference type="eggNOG" id="COG1853">
    <property type="taxonomic scope" value="Bacteria"/>
</dbReference>
<organism evidence="3 4">
    <name type="scientific">Desulforamulus reducens (strain ATCC BAA-1160 / DSM 100696 / MI-1)</name>
    <name type="common">Desulfotomaculum reducens</name>
    <dbReference type="NCBI Taxonomy" id="349161"/>
    <lineage>
        <taxon>Bacteria</taxon>
        <taxon>Bacillati</taxon>
        <taxon>Bacillota</taxon>
        <taxon>Clostridia</taxon>
        <taxon>Eubacteriales</taxon>
        <taxon>Peptococcaceae</taxon>
        <taxon>Desulforamulus</taxon>
    </lineage>
</organism>
<evidence type="ECO:0000256" key="1">
    <source>
        <dbReference type="ARBA" id="ARBA00038054"/>
    </source>
</evidence>
<dbReference type="RefSeq" id="WP_011878838.1">
    <property type="nucleotide sequence ID" value="NC_009253.1"/>
</dbReference>
<dbReference type="HOGENOM" id="CLU_102849_0_0_9"/>
<dbReference type="STRING" id="349161.Dred_2530"/>
<dbReference type="GO" id="GO:0016646">
    <property type="term" value="F:oxidoreductase activity, acting on the CH-NH group of donors, NAD or NADP as acceptor"/>
    <property type="evidence" value="ECO:0007669"/>
    <property type="project" value="UniProtKB-ARBA"/>
</dbReference>
<evidence type="ECO:0000259" key="2">
    <source>
        <dbReference type="Pfam" id="PF01613"/>
    </source>
</evidence>
<dbReference type="GO" id="GO:0010181">
    <property type="term" value="F:FMN binding"/>
    <property type="evidence" value="ECO:0007669"/>
    <property type="project" value="InterPro"/>
</dbReference>
<dbReference type="AlphaFoldDB" id="A4J7I7"/>
<evidence type="ECO:0000313" key="3">
    <source>
        <dbReference type="EMBL" id="ABO51040.1"/>
    </source>
</evidence>
<dbReference type="PANTHER" id="PTHR43567:SF5">
    <property type="entry name" value="HYPOTHETICAL CYTOSOLIC PROTEIN"/>
    <property type="match status" value="1"/>
</dbReference>
<protein>
    <recommendedName>
        <fullName evidence="2">Flavin reductase like domain-containing protein</fullName>
    </recommendedName>
</protein>
<proteinExistence type="inferred from homology"/>
<dbReference type="Gene3D" id="2.30.110.10">
    <property type="entry name" value="Electron Transport, Fmn-binding Protein, Chain A"/>
    <property type="match status" value="1"/>
</dbReference>
<evidence type="ECO:0000313" key="4">
    <source>
        <dbReference type="Proteomes" id="UP000001556"/>
    </source>
</evidence>
<gene>
    <name evidence="3" type="ordered locus">Dred_2530</name>
</gene>
<accession>A4J7I7</accession>
<dbReference type="InterPro" id="IPR052174">
    <property type="entry name" value="Flavoredoxin"/>
</dbReference>
<name>A4J7I7_DESRM</name>
<dbReference type="OrthoDB" id="9791490at2"/>
<keyword evidence="4" id="KW-1185">Reference proteome</keyword>
<dbReference type="KEGG" id="drm:Dred_2530"/>